<dbReference type="Proteomes" id="UP001078573">
    <property type="component" value="Unassembled WGS sequence"/>
</dbReference>
<organism evidence="1 2">
    <name type="scientific">Bacillus spizizenii</name>
    <name type="common">Bacillus subtilis subsp. spizizenii</name>
    <dbReference type="NCBI Taxonomy" id="96241"/>
    <lineage>
        <taxon>Bacteria</taxon>
        <taxon>Bacillati</taxon>
        <taxon>Bacillota</taxon>
        <taxon>Bacilli</taxon>
        <taxon>Bacillales</taxon>
        <taxon>Bacillaceae</taxon>
        <taxon>Bacillus</taxon>
    </lineage>
</organism>
<comment type="caution">
    <text evidence="1">The sequence shown here is derived from an EMBL/GenBank/DDBJ whole genome shotgun (WGS) entry which is preliminary data.</text>
</comment>
<sequence>MSAIKDLNTNFIALDEKELMNIDGGKYSAKGYAKTLLTGTAFSAGSGAVIAGPAGAFVGAHFGAIGSSVKYLITGD</sequence>
<dbReference type="GO" id="GO:0042742">
    <property type="term" value="P:defense response to bacterium"/>
    <property type="evidence" value="ECO:0007669"/>
    <property type="project" value="InterPro"/>
</dbReference>
<evidence type="ECO:0000313" key="2">
    <source>
        <dbReference type="Proteomes" id="UP001078573"/>
    </source>
</evidence>
<gene>
    <name evidence="1" type="ORF">MOC89_00005</name>
</gene>
<dbReference type="EMBL" id="JALAPQ010000001">
    <property type="protein sequence ID" value="MCY8455289.1"/>
    <property type="molecule type" value="Genomic_DNA"/>
</dbReference>
<proteinExistence type="predicted"/>
<reference evidence="1" key="1">
    <citation type="submission" date="2022-02" db="EMBL/GenBank/DDBJ databases">
        <title>Crop Bioprotection Bacillus Genome Sequencing.</title>
        <authorList>
            <person name="Dunlap C."/>
        </authorList>
    </citation>
    <scope>NUCLEOTIDE SEQUENCE</scope>
    <source>
        <strain evidence="1">WR1O2A-53</strain>
    </source>
</reference>
<protein>
    <submittedName>
        <fullName evidence="1">Blp family class II bacteriocin</fullName>
    </submittedName>
</protein>
<dbReference type="AlphaFoldDB" id="A0A9Q4E1K4"/>
<dbReference type="Pfam" id="PF10439">
    <property type="entry name" value="Bacteriocin_IIc"/>
    <property type="match status" value="1"/>
</dbReference>
<dbReference type="InterPro" id="IPR019493">
    <property type="entry name" value="Bacteriocin_IIb_lactacin-rel"/>
</dbReference>
<name>A0A9Q4E1K4_BACSC</name>
<evidence type="ECO:0000313" key="1">
    <source>
        <dbReference type="EMBL" id="MCY8455289.1"/>
    </source>
</evidence>
<accession>A0A9Q4E1K4</accession>